<dbReference type="EC" id="3.1.3.-" evidence="1"/>
<keyword evidence="2" id="KW-1185">Reference proteome</keyword>
<dbReference type="SUPFAM" id="SSF53254">
    <property type="entry name" value="Phosphoglycerate mutase-like"/>
    <property type="match status" value="1"/>
</dbReference>
<dbReference type="InterPro" id="IPR029033">
    <property type="entry name" value="His_PPase_superfam"/>
</dbReference>
<protein>
    <submittedName>
        <fullName evidence="1">Histidine phosphatase family protein</fullName>
        <ecNumber evidence="1">3.1.3.-</ecNumber>
    </submittedName>
</protein>
<dbReference type="PANTHER" id="PTHR48100:SF5">
    <property type="entry name" value="HISTIDINE PHOSPHATASE FAMILY PROTEIN"/>
    <property type="match status" value="1"/>
</dbReference>
<dbReference type="CDD" id="cd07067">
    <property type="entry name" value="HP_PGM_like"/>
    <property type="match status" value="1"/>
</dbReference>
<gene>
    <name evidence="1" type="ORF">QUW28_01780</name>
</gene>
<dbReference type="GO" id="GO:0016787">
    <property type="term" value="F:hydrolase activity"/>
    <property type="evidence" value="ECO:0007669"/>
    <property type="project" value="UniProtKB-KW"/>
</dbReference>
<dbReference type="InterPro" id="IPR001345">
    <property type="entry name" value="PG/BPGM_mutase_AS"/>
</dbReference>
<dbReference type="PANTHER" id="PTHR48100">
    <property type="entry name" value="BROAD-SPECIFICITY PHOSPHATASE YOR283W-RELATED"/>
    <property type="match status" value="1"/>
</dbReference>
<proteinExistence type="predicted"/>
<evidence type="ECO:0000313" key="1">
    <source>
        <dbReference type="EMBL" id="MDM8274231.1"/>
    </source>
</evidence>
<dbReference type="InterPro" id="IPR013078">
    <property type="entry name" value="His_Pase_superF_clade-1"/>
</dbReference>
<accession>A0ABT7V6V7</accession>
<dbReference type="Pfam" id="PF00300">
    <property type="entry name" value="His_Phos_1"/>
    <property type="match status" value="1"/>
</dbReference>
<sequence length="198" mass="21906">MPRLYLMRHGQTEFNVLKLVQGHCDSPLTQAGRDQAVAAARWYSEHEVEVGYLCSSPLGRAHDTLDIVIGHNPRYSGVPRADEPGLIERCYGIYEAGPQDAMPITPWNPHDELVEVGGDYELEARSRIVETLTRAMDAHPGDNVLAVSHGAIITQFKLAWESRATCPQDVFLGNCCILVFDYDPATKAFSNTQIVNPA</sequence>
<organism evidence="1 2">
    <name type="scientific">Enorma phocaeensis</name>
    <dbReference type="NCBI Taxonomy" id="1871019"/>
    <lineage>
        <taxon>Bacteria</taxon>
        <taxon>Bacillati</taxon>
        <taxon>Actinomycetota</taxon>
        <taxon>Coriobacteriia</taxon>
        <taxon>Coriobacteriales</taxon>
        <taxon>Coriobacteriaceae</taxon>
        <taxon>Enorma</taxon>
    </lineage>
</organism>
<keyword evidence="1" id="KW-0378">Hydrolase</keyword>
<reference evidence="2" key="1">
    <citation type="submission" date="2023-06" db="EMBL/GenBank/DDBJ databases">
        <title>Identification and characterization of horizontal gene transfer across gut microbiota members of farm animals based on homology search.</title>
        <authorList>
            <person name="Zeman M."/>
            <person name="Kubasova T."/>
            <person name="Jahodarova E."/>
            <person name="Nykrynova M."/>
            <person name="Rychlik I."/>
        </authorList>
    </citation>
    <scope>NUCLEOTIDE SEQUENCE [LARGE SCALE GENOMIC DNA]</scope>
    <source>
        <strain evidence="2">154_Feed</strain>
    </source>
</reference>
<evidence type="ECO:0000313" key="2">
    <source>
        <dbReference type="Proteomes" id="UP001529421"/>
    </source>
</evidence>
<dbReference type="EMBL" id="JAUDDZ010000002">
    <property type="protein sequence ID" value="MDM8274231.1"/>
    <property type="molecule type" value="Genomic_DNA"/>
</dbReference>
<dbReference type="InterPro" id="IPR050275">
    <property type="entry name" value="PGM_Phosphatase"/>
</dbReference>
<dbReference type="Gene3D" id="3.40.50.1240">
    <property type="entry name" value="Phosphoglycerate mutase-like"/>
    <property type="match status" value="1"/>
</dbReference>
<comment type="caution">
    <text evidence="1">The sequence shown here is derived from an EMBL/GenBank/DDBJ whole genome shotgun (WGS) entry which is preliminary data.</text>
</comment>
<dbReference type="PROSITE" id="PS00175">
    <property type="entry name" value="PG_MUTASE"/>
    <property type="match status" value="1"/>
</dbReference>
<dbReference type="SMART" id="SM00855">
    <property type="entry name" value="PGAM"/>
    <property type="match status" value="1"/>
</dbReference>
<dbReference type="RefSeq" id="WP_289544076.1">
    <property type="nucleotide sequence ID" value="NZ_JAUDDZ010000002.1"/>
</dbReference>
<dbReference type="Proteomes" id="UP001529421">
    <property type="component" value="Unassembled WGS sequence"/>
</dbReference>
<name>A0ABT7V6V7_9ACTN</name>